<feature type="compositionally biased region" description="Acidic residues" evidence="1">
    <location>
        <begin position="261"/>
        <end position="274"/>
    </location>
</feature>
<feature type="compositionally biased region" description="Low complexity" evidence="1">
    <location>
        <begin position="202"/>
        <end position="215"/>
    </location>
</feature>
<dbReference type="InterPro" id="IPR039859">
    <property type="entry name" value="PFA4/ZDH16/20/ERF2-like"/>
</dbReference>
<evidence type="ECO:0000313" key="4">
    <source>
        <dbReference type="Proteomes" id="UP001357485"/>
    </source>
</evidence>
<keyword evidence="3" id="KW-0012">Acyltransferase</keyword>
<dbReference type="EC" id="2.3.1.225" evidence="3"/>
<accession>A0ABR0LVX8</accession>
<evidence type="ECO:0000256" key="1">
    <source>
        <dbReference type="SAM" id="MobiDB-lite"/>
    </source>
</evidence>
<gene>
    <name evidence="3" type="primary">PFA3</name>
    <name evidence="3" type="ORF">LTR16_006265</name>
</gene>
<feature type="region of interest" description="Disordered" evidence="1">
    <location>
        <begin position="178"/>
        <end position="303"/>
    </location>
</feature>
<keyword evidence="2" id="KW-0812">Transmembrane</keyword>
<proteinExistence type="predicted"/>
<keyword evidence="2" id="KW-1133">Transmembrane helix</keyword>
<feature type="compositionally biased region" description="Basic and acidic residues" evidence="1">
    <location>
        <begin position="178"/>
        <end position="191"/>
    </location>
</feature>
<dbReference type="GO" id="GO:0019706">
    <property type="term" value="F:protein-cysteine S-palmitoyltransferase activity"/>
    <property type="evidence" value="ECO:0007669"/>
    <property type="project" value="UniProtKB-EC"/>
</dbReference>
<protein>
    <submittedName>
        <fullName evidence="3">Palmitoyltransferase for Vac8p</fullName>
        <ecNumber evidence="3">2.3.1.225</ecNumber>
    </submittedName>
</protein>
<dbReference type="Proteomes" id="UP001357485">
    <property type="component" value="Unassembled WGS sequence"/>
</dbReference>
<dbReference type="EMBL" id="JAVRRA010009353">
    <property type="protein sequence ID" value="KAK5249248.1"/>
    <property type="molecule type" value="Genomic_DNA"/>
</dbReference>
<sequence>MPVNYILLAVLAGIIGLVLTGFTGWHIWLACRGQTTIENLEKTRYLSPIHQSMRDQFKDRNYVGQGTPNYSQQLREIHANALPGVTRPEEGEECSSPAADSLCRTYNEMERERERDRYQDYLDEQDSEKLPNAFDLGWRRNLRHVFGENRAFWWLPICNTTGDGWQWESSPKWLAARDDVARERQTQEERWGTTAGRHRPSSHSPSPTISRSRTPAMHDSHSDGRSPPYRTAPSNGPALSLQTLDRRKPITNVNAHSNPDADADPYDTSSDEDPSAQQRRQPSNDNWNDIPDDFLPASRLKQR</sequence>
<comment type="caution">
    <text evidence="3">The sequence shown here is derived from an EMBL/GenBank/DDBJ whole genome shotgun (WGS) entry which is preliminary data.</text>
</comment>
<dbReference type="PANTHER" id="PTHR12246">
    <property type="entry name" value="PALMITOYLTRANSFERASE ZDHHC16"/>
    <property type="match status" value="1"/>
</dbReference>
<feature type="compositionally biased region" description="Polar residues" evidence="1">
    <location>
        <begin position="275"/>
        <end position="287"/>
    </location>
</feature>
<keyword evidence="4" id="KW-1185">Reference proteome</keyword>
<feature type="transmembrane region" description="Helical" evidence="2">
    <location>
        <begin position="6"/>
        <end position="29"/>
    </location>
</feature>
<evidence type="ECO:0000256" key="2">
    <source>
        <dbReference type="SAM" id="Phobius"/>
    </source>
</evidence>
<reference evidence="3 4" key="1">
    <citation type="submission" date="2023-08" db="EMBL/GenBank/DDBJ databases">
        <title>Black Yeasts Isolated from many extreme environments.</title>
        <authorList>
            <person name="Coleine C."/>
            <person name="Stajich J.E."/>
            <person name="Selbmann L."/>
        </authorList>
    </citation>
    <scope>NUCLEOTIDE SEQUENCE [LARGE SCALE GENOMIC DNA]</scope>
    <source>
        <strain evidence="3 4">CCFEE 536</strain>
    </source>
</reference>
<keyword evidence="3" id="KW-0808">Transferase</keyword>
<name>A0ABR0LVX8_9PEZI</name>
<organism evidence="3 4">
    <name type="scientific">Cryomyces antarcticus</name>
    <dbReference type="NCBI Taxonomy" id="329879"/>
    <lineage>
        <taxon>Eukaryota</taxon>
        <taxon>Fungi</taxon>
        <taxon>Dikarya</taxon>
        <taxon>Ascomycota</taxon>
        <taxon>Pezizomycotina</taxon>
        <taxon>Dothideomycetes</taxon>
        <taxon>Dothideomycetes incertae sedis</taxon>
        <taxon>Cryomyces</taxon>
    </lineage>
</organism>
<evidence type="ECO:0000313" key="3">
    <source>
        <dbReference type="EMBL" id="KAK5249248.1"/>
    </source>
</evidence>
<keyword evidence="2" id="KW-0472">Membrane</keyword>